<reference evidence="3 5" key="2">
    <citation type="submission" date="2018-06" db="EMBL/GenBank/DDBJ databases">
        <authorList>
            <consortium name="Pathogen Informatics"/>
            <person name="Doyle S."/>
        </authorList>
    </citation>
    <scope>NUCLEOTIDE SEQUENCE [LARGE SCALE GENOMIC DNA]</scope>
    <source>
        <strain evidence="3 5">NCTC12437</strain>
    </source>
</reference>
<proteinExistence type="predicted"/>
<evidence type="ECO:0000313" key="3">
    <source>
        <dbReference type="EMBL" id="STX33215.1"/>
    </source>
</evidence>
<feature type="compositionally biased region" description="Basic and acidic residues" evidence="1">
    <location>
        <begin position="28"/>
        <end position="37"/>
    </location>
</feature>
<name>A0A378IEP9_9GAMM</name>
<evidence type="ECO:0000313" key="2">
    <source>
        <dbReference type="EMBL" id="KTC68843.1"/>
    </source>
</evidence>
<dbReference type="EMBL" id="LNXT01000044">
    <property type="protein sequence ID" value="KTC68843.1"/>
    <property type="molecule type" value="Genomic_DNA"/>
</dbReference>
<organism evidence="3 5">
    <name type="scientific">Legionella birminghamensis</name>
    <dbReference type="NCBI Taxonomy" id="28083"/>
    <lineage>
        <taxon>Bacteria</taxon>
        <taxon>Pseudomonadati</taxon>
        <taxon>Pseudomonadota</taxon>
        <taxon>Gammaproteobacteria</taxon>
        <taxon>Legionellales</taxon>
        <taxon>Legionellaceae</taxon>
        <taxon>Legionella</taxon>
    </lineage>
</organism>
<feature type="compositionally biased region" description="Gly residues" evidence="1">
    <location>
        <begin position="1"/>
        <end position="11"/>
    </location>
</feature>
<evidence type="ECO:0000256" key="1">
    <source>
        <dbReference type="SAM" id="MobiDB-lite"/>
    </source>
</evidence>
<evidence type="ECO:0000313" key="5">
    <source>
        <dbReference type="Proteomes" id="UP000255066"/>
    </source>
</evidence>
<dbReference type="RefSeq" id="WP_131792992.1">
    <property type="nucleotide sequence ID" value="NZ_CAAAHV010000007.1"/>
</dbReference>
<dbReference type="AlphaFoldDB" id="A0A378IEP9"/>
<feature type="region of interest" description="Disordered" evidence="1">
    <location>
        <begin position="84"/>
        <end position="112"/>
    </location>
</feature>
<evidence type="ECO:0000313" key="4">
    <source>
        <dbReference type="Proteomes" id="UP000054735"/>
    </source>
</evidence>
<feature type="region of interest" description="Disordered" evidence="1">
    <location>
        <begin position="1"/>
        <end position="37"/>
    </location>
</feature>
<keyword evidence="4" id="KW-1185">Reference proteome</keyword>
<sequence length="112" mass="11745">MSGMSPMGGGSDASSNLDQMMGQMFPSDDGKKDKKDPWQEILEGMQDMVNQLGGMLTDTVSNVFGNMDFGKAFDQMAGMFNQSQPGGSSFGMGSGQSLDSGASLESGVSMMM</sequence>
<dbReference type="Proteomes" id="UP000054735">
    <property type="component" value="Unassembled WGS sequence"/>
</dbReference>
<dbReference type="EMBL" id="UGNW01000001">
    <property type="protein sequence ID" value="STX33215.1"/>
    <property type="molecule type" value="Genomic_DNA"/>
</dbReference>
<protein>
    <submittedName>
        <fullName evidence="3">Uncharacterized protein</fullName>
    </submittedName>
</protein>
<reference evidence="2 4" key="1">
    <citation type="submission" date="2015-11" db="EMBL/GenBank/DDBJ databases">
        <title>Genomic analysis of 38 Legionella species identifies large and diverse effector repertoires.</title>
        <authorList>
            <person name="Burstein D."/>
            <person name="Amaro F."/>
            <person name="Zusman T."/>
            <person name="Lifshitz Z."/>
            <person name="Cohen O."/>
            <person name="Gilbert J.A."/>
            <person name="Pupko T."/>
            <person name="Shuman H.A."/>
            <person name="Segal G."/>
        </authorList>
    </citation>
    <scope>NUCLEOTIDE SEQUENCE [LARGE SCALE GENOMIC DNA]</scope>
    <source>
        <strain evidence="2 4">CDC#1407-AL-14</strain>
    </source>
</reference>
<accession>A0A378IEP9</accession>
<dbReference type="Proteomes" id="UP000255066">
    <property type="component" value="Unassembled WGS sequence"/>
</dbReference>
<gene>
    <name evidence="2" type="ORF">Lbir_2376</name>
    <name evidence="3" type="ORF">NCTC12437_03036</name>
</gene>